<evidence type="ECO:0000256" key="1">
    <source>
        <dbReference type="SAM" id="MobiDB-lite"/>
    </source>
</evidence>
<reference evidence="2 3" key="1">
    <citation type="journal article" date="2015" name="Biotechnol. Biofuels">
        <title>Enhanced degradation of softwood versus hardwood by the white-rot fungus Pycnoporus coccineus.</title>
        <authorList>
            <person name="Couturier M."/>
            <person name="Navarro D."/>
            <person name="Chevret D."/>
            <person name="Henrissat B."/>
            <person name="Piumi F."/>
            <person name="Ruiz-Duenas F.J."/>
            <person name="Martinez A.T."/>
            <person name="Grigoriev I.V."/>
            <person name="Riley R."/>
            <person name="Lipzen A."/>
            <person name="Berrin J.G."/>
            <person name="Master E.R."/>
            <person name="Rosso M.N."/>
        </authorList>
    </citation>
    <scope>NUCLEOTIDE SEQUENCE [LARGE SCALE GENOMIC DNA]</scope>
    <source>
        <strain evidence="2 3">BRFM310</strain>
    </source>
</reference>
<dbReference type="Proteomes" id="UP000193067">
    <property type="component" value="Unassembled WGS sequence"/>
</dbReference>
<feature type="region of interest" description="Disordered" evidence="1">
    <location>
        <begin position="1"/>
        <end position="28"/>
    </location>
</feature>
<dbReference type="EMBL" id="KZ084102">
    <property type="protein sequence ID" value="OSD02942.1"/>
    <property type="molecule type" value="Genomic_DNA"/>
</dbReference>
<feature type="compositionally biased region" description="Basic and acidic residues" evidence="1">
    <location>
        <begin position="1"/>
        <end position="10"/>
    </location>
</feature>
<gene>
    <name evidence="2" type="ORF">PYCCODRAFT_1434830</name>
</gene>
<evidence type="ECO:0000313" key="2">
    <source>
        <dbReference type="EMBL" id="OSD02942.1"/>
    </source>
</evidence>
<keyword evidence="3" id="KW-1185">Reference proteome</keyword>
<protein>
    <submittedName>
        <fullName evidence="2">Uncharacterized protein</fullName>
    </submittedName>
</protein>
<proteinExistence type="predicted"/>
<accession>A0A1Y2ISM4</accession>
<sequence>MRDSDVKLESLSDAMSTPLSPAAPPASPSVSVRRAASSTVFASSAPAPSVRVITIPSAFLAIFPSSLLLDVDRNNWHEWSRKIIDNLLSARSELTTGGARMSGASVGERLILHSHMYLE</sequence>
<evidence type="ECO:0000313" key="3">
    <source>
        <dbReference type="Proteomes" id="UP000193067"/>
    </source>
</evidence>
<name>A0A1Y2ISM4_TRAC3</name>
<dbReference type="AlphaFoldDB" id="A0A1Y2ISM4"/>
<organism evidence="2 3">
    <name type="scientific">Trametes coccinea (strain BRFM310)</name>
    <name type="common">Pycnoporus coccineus</name>
    <dbReference type="NCBI Taxonomy" id="1353009"/>
    <lineage>
        <taxon>Eukaryota</taxon>
        <taxon>Fungi</taxon>
        <taxon>Dikarya</taxon>
        <taxon>Basidiomycota</taxon>
        <taxon>Agaricomycotina</taxon>
        <taxon>Agaricomycetes</taxon>
        <taxon>Polyporales</taxon>
        <taxon>Polyporaceae</taxon>
        <taxon>Trametes</taxon>
    </lineage>
</organism>